<feature type="compositionally biased region" description="Gly residues" evidence="1">
    <location>
        <begin position="195"/>
        <end position="215"/>
    </location>
</feature>
<dbReference type="Pfam" id="PF07905">
    <property type="entry name" value="PucR"/>
    <property type="match status" value="1"/>
</dbReference>
<dbReference type="InterPro" id="IPR042070">
    <property type="entry name" value="PucR_C-HTH_sf"/>
</dbReference>
<dbReference type="InterPro" id="IPR012914">
    <property type="entry name" value="PucR_dom"/>
</dbReference>
<dbReference type="Pfam" id="PF13556">
    <property type="entry name" value="HTH_30"/>
    <property type="match status" value="1"/>
</dbReference>
<organism evidence="5 6">
    <name type="scientific">Herbiconiux gentiana</name>
    <dbReference type="NCBI Taxonomy" id="2970912"/>
    <lineage>
        <taxon>Bacteria</taxon>
        <taxon>Bacillati</taxon>
        <taxon>Actinomycetota</taxon>
        <taxon>Actinomycetes</taxon>
        <taxon>Micrococcales</taxon>
        <taxon>Microbacteriaceae</taxon>
        <taxon>Herbiconiux</taxon>
    </lineage>
</organism>
<dbReference type="InterPro" id="IPR025736">
    <property type="entry name" value="PucR_C-HTH_dom"/>
</dbReference>
<feature type="chain" id="PRO_5046939971" evidence="2">
    <location>
        <begin position="26"/>
        <end position="563"/>
    </location>
</feature>
<gene>
    <name evidence="5" type="ORF">NVV95_18330</name>
</gene>
<keyword evidence="2" id="KW-0732">Signal</keyword>
<dbReference type="Proteomes" id="UP001165580">
    <property type="component" value="Unassembled WGS sequence"/>
</dbReference>
<dbReference type="RefSeq" id="WP_259488026.1">
    <property type="nucleotide sequence ID" value="NZ_JANTEZ010000015.1"/>
</dbReference>
<name>A0ABT2GNK8_9MICO</name>
<reference evidence="5" key="1">
    <citation type="submission" date="2022-08" db="EMBL/GenBank/DDBJ databases">
        <authorList>
            <person name="Deng Y."/>
            <person name="Han X.-F."/>
            <person name="Zhang Y.-Q."/>
        </authorList>
    </citation>
    <scope>NUCLEOTIDE SEQUENCE</scope>
    <source>
        <strain evidence="5">CPCC 205716</strain>
    </source>
</reference>
<feature type="signal peptide" evidence="2">
    <location>
        <begin position="1"/>
        <end position="25"/>
    </location>
</feature>
<sequence length="563" mass="57371">MATPLALILGVPSLALTLLTPSAQALPAVDWAHGSDLDDPTPFLSPGHLLLTTGRQFDGYDDADYRAYVDRLVAAGVVALGFGTEVVRAGTPPELVAACVGAGLPLVEIPYRTPFIAVARAIADREASAARERVEWALEAQDALTRAVGRGGLSAAVGAAAEALGASIWVVDADAGVLEHAGRVAGGRGVGVGGAGAGSGSGGGTGGAAGSGAAGAGPRAMAGAGGGERGGAGRAVAGVAGAVLGRGRRARIREPFGDGTLLVQTLGASGRHPGAVAVLRGEPLDAAAESVVSTLAALAELALEHADDLRLGHRSILEQLFQLLREGRLDAVRRAAEVLRIDLPAEPLTVVAVPLASLTPAFRDRLERRSASAGARFAVAHGAQLMLLVDNQGAAHERRRLDEAHVPAGASAPGTWDELDALVSQALRALDRATPGRSVAFDELASDGLLGFLRAGGGSAAGSGWSPDTATARELARARLAPLRRTAEGREQLRAADVWLRHNGRWDPAARELGLHRHSLRLRIETLGAALGLPLDTFPARAELWALLAASGAATDPAPPPAR</sequence>
<feature type="domain" description="Purine catabolism PurC-like" evidence="3">
    <location>
        <begin position="9"/>
        <end position="124"/>
    </location>
</feature>
<keyword evidence="6" id="KW-1185">Reference proteome</keyword>
<evidence type="ECO:0000259" key="4">
    <source>
        <dbReference type="Pfam" id="PF13556"/>
    </source>
</evidence>
<dbReference type="PANTHER" id="PTHR33744:SF1">
    <property type="entry name" value="DNA-BINDING TRANSCRIPTIONAL ACTIVATOR ADER"/>
    <property type="match status" value="1"/>
</dbReference>
<feature type="region of interest" description="Disordered" evidence="1">
    <location>
        <begin position="195"/>
        <end position="227"/>
    </location>
</feature>
<accession>A0ABT2GNK8</accession>
<evidence type="ECO:0000313" key="5">
    <source>
        <dbReference type="EMBL" id="MCS5716509.1"/>
    </source>
</evidence>
<dbReference type="EMBL" id="JANTEZ010000015">
    <property type="protein sequence ID" value="MCS5716509.1"/>
    <property type="molecule type" value="Genomic_DNA"/>
</dbReference>
<dbReference type="Gene3D" id="1.10.10.2840">
    <property type="entry name" value="PucR C-terminal helix-turn-helix domain"/>
    <property type="match status" value="1"/>
</dbReference>
<dbReference type="PANTHER" id="PTHR33744">
    <property type="entry name" value="CARBOHYDRATE DIACID REGULATOR"/>
    <property type="match status" value="1"/>
</dbReference>
<evidence type="ECO:0000256" key="2">
    <source>
        <dbReference type="SAM" id="SignalP"/>
    </source>
</evidence>
<feature type="domain" description="PucR C-terminal helix-turn-helix" evidence="4">
    <location>
        <begin position="494"/>
        <end position="549"/>
    </location>
</feature>
<evidence type="ECO:0000256" key="1">
    <source>
        <dbReference type="SAM" id="MobiDB-lite"/>
    </source>
</evidence>
<evidence type="ECO:0000259" key="3">
    <source>
        <dbReference type="Pfam" id="PF07905"/>
    </source>
</evidence>
<evidence type="ECO:0000313" key="6">
    <source>
        <dbReference type="Proteomes" id="UP001165580"/>
    </source>
</evidence>
<protein>
    <submittedName>
        <fullName evidence="5">PucR family transcriptional regulator</fullName>
    </submittedName>
</protein>
<dbReference type="InterPro" id="IPR051448">
    <property type="entry name" value="CdaR-like_regulators"/>
</dbReference>
<comment type="caution">
    <text evidence="5">The sequence shown here is derived from an EMBL/GenBank/DDBJ whole genome shotgun (WGS) entry which is preliminary data.</text>
</comment>
<proteinExistence type="predicted"/>